<dbReference type="AlphaFoldDB" id="A0A7Z0AA99"/>
<keyword evidence="2" id="KW-0812">Transmembrane</keyword>
<organism evidence="4 5">
    <name type="scientific">Spelaeicoccus albus</name>
    <dbReference type="NCBI Taxonomy" id="1280376"/>
    <lineage>
        <taxon>Bacteria</taxon>
        <taxon>Bacillati</taxon>
        <taxon>Actinomycetota</taxon>
        <taxon>Actinomycetes</taxon>
        <taxon>Micrococcales</taxon>
        <taxon>Brevibacteriaceae</taxon>
        <taxon>Spelaeicoccus</taxon>
    </lineage>
</organism>
<dbReference type="InterPro" id="IPR050922">
    <property type="entry name" value="LytR/CpsA/Psr_CW_biosynth"/>
</dbReference>
<dbReference type="PANTHER" id="PTHR33392:SF6">
    <property type="entry name" value="POLYISOPRENYL-TEICHOIC ACID--PEPTIDOGLYCAN TEICHOIC ACID TRANSFERASE TAGU"/>
    <property type="match status" value="1"/>
</dbReference>
<protein>
    <submittedName>
        <fullName evidence="4">LCP family protein required for cell wall assembly</fullName>
    </submittedName>
</protein>
<keyword evidence="5" id="KW-1185">Reference proteome</keyword>
<keyword evidence="2" id="KW-1133">Transmembrane helix</keyword>
<evidence type="ECO:0000313" key="4">
    <source>
        <dbReference type="EMBL" id="NYI66453.1"/>
    </source>
</evidence>
<sequence>MPRGAVRGARHSNRRSRRTFWTLTVCLVVVLAAAVTVSGGYAWSLQHTIQSNTTYVSDALSHDAHKNDDRARGVENILLLGSDERPEGSRIKGQRADVIMLLHMNEAHTHAYVISFPRDLWVDVPGHGKAKLNAALAYGGLRLAVRTVEDVAGVPINHVAMIDFDGFAKLTKQLGGVTVDVSQSFTTRDFTFERGRQKLDGAEALSFVRERHAFKDGGFQRMRNQQAFLRGVLRAVLNKDTLGRPDKVSKLVQTLAPYLTVDSAFTPKSMVALGWSMRKITMNHVDFLTAPHGAPGRSDSGASIVKADPDAMTELTHALNNDSMADFA</sequence>
<accession>A0A7Z0AA99</accession>
<gene>
    <name evidence="4" type="ORF">BJY26_000759</name>
</gene>
<evidence type="ECO:0000256" key="2">
    <source>
        <dbReference type="SAM" id="Phobius"/>
    </source>
</evidence>
<dbReference type="Gene3D" id="3.40.630.190">
    <property type="entry name" value="LCP protein"/>
    <property type="match status" value="1"/>
</dbReference>
<dbReference type="Proteomes" id="UP000539111">
    <property type="component" value="Unassembled WGS sequence"/>
</dbReference>
<name>A0A7Z0AA99_9MICO</name>
<dbReference type="PANTHER" id="PTHR33392">
    <property type="entry name" value="POLYISOPRENYL-TEICHOIC ACID--PEPTIDOGLYCAN TEICHOIC ACID TRANSFERASE TAGU"/>
    <property type="match status" value="1"/>
</dbReference>
<comment type="similarity">
    <text evidence="1">Belongs to the LytR/CpsA/Psr (LCP) family.</text>
</comment>
<dbReference type="Pfam" id="PF03816">
    <property type="entry name" value="LytR_cpsA_psr"/>
    <property type="match status" value="1"/>
</dbReference>
<evidence type="ECO:0000259" key="3">
    <source>
        <dbReference type="Pfam" id="PF03816"/>
    </source>
</evidence>
<proteinExistence type="inferred from homology"/>
<comment type="caution">
    <text evidence="4">The sequence shown here is derived from an EMBL/GenBank/DDBJ whole genome shotgun (WGS) entry which is preliminary data.</text>
</comment>
<dbReference type="EMBL" id="JACBZP010000001">
    <property type="protein sequence ID" value="NYI66453.1"/>
    <property type="molecule type" value="Genomic_DNA"/>
</dbReference>
<dbReference type="RefSeq" id="WP_179425822.1">
    <property type="nucleotide sequence ID" value="NZ_JACBZP010000001.1"/>
</dbReference>
<keyword evidence="2" id="KW-0472">Membrane</keyword>
<evidence type="ECO:0000313" key="5">
    <source>
        <dbReference type="Proteomes" id="UP000539111"/>
    </source>
</evidence>
<dbReference type="InterPro" id="IPR004474">
    <property type="entry name" value="LytR_CpsA_psr"/>
</dbReference>
<reference evidence="4 5" key="1">
    <citation type="submission" date="2020-07" db="EMBL/GenBank/DDBJ databases">
        <title>Sequencing the genomes of 1000 actinobacteria strains.</title>
        <authorList>
            <person name="Klenk H.-P."/>
        </authorList>
    </citation>
    <scope>NUCLEOTIDE SEQUENCE [LARGE SCALE GENOMIC DNA]</scope>
    <source>
        <strain evidence="4 5">DSM 26341</strain>
    </source>
</reference>
<evidence type="ECO:0000256" key="1">
    <source>
        <dbReference type="ARBA" id="ARBA00006068"/>
    </source>
</evidence>
<feature type="transmembrane region" description="Helical" evidence="2">
    <location>
        <begin position="20"/>
        <end position="43"/>
    </location>
</feature>
<dbReference type="NCBIfam" id="TIGR00350">
    <property type="entry name" value="lytR_cpsA_psr"/>
    <property type="match status" value="1"/>
</dbReference>
<feature type="domain" description="Cell envelope-related transcriptional attenuator" evidence="3">
    <location>
        <begin position="95"/>
        <end position="236"/>
    </location>
</feature>